<evidence type="ECO:0000256" key="3">
    <source>
        <dbReference type="ARBA" id="ARBA00023172"/>
    </source>
</evidence>
<dbReference type="InterPro" id="IPR010998">
    <property type="entry name" value="Integrase_recombinase_N"/>
</dbReference>
<dbReference type="Pfam" id="PF13102">
    <property type="entry name" value="Phage_int_SAM_5"/>
    <property type="match status" value="1"/>
</dbReference>
<protein>
    <submittedName>
        <fullName evidence="5">Tyrosine-type recombinase/integrase</fullName>
    </submittedName>
</protein>
<dbReference type="GO" id="GO:0003677">
    <property type="term" value="F:DNA binding"/>
    <property type="evidence" value="ECO:0007669"/>
    <property type="project" value="UniProtKB-KW"/>
</dbReference>
<dbReference type="GO" id="GO:0006310">
    <property type="term" value="P:DNA recombination"/>
    <property type="evidence" value="ECO:0007669"/>
    <property type="project" value="UniProtKB-KW"/>
</dbReference>
<dbReference type="SUPFAM" id="SSF56349">
    <property type="entry name" value="DNA breaking-rejoining enzymes"/>
    <property type="match status" value="1"/>
</dbReference>
<evidence type="ECO:0000313" key="5">
    <source>
        <dbReference type="EMBL" id="MDB6258201.1"/>
    </source>
</evidence>
<organism evidence="5 6">
    <name type="scientific">Lactobacillus amylovorus</name>
    <dbReference type="NCBI Taxonomy" id="1604"/>
    <lineage>
        <taxon>Bacteria</taxon>
        <taxon>Bacillati</taxon>
        <taxon>Bacillota</taxon>
        <taxon>Bacilli</taxon>
        <taxon>Lactobacillales</taxon>
        <taxon>Lactobacillaceae</taxon>
        <taxon>Lactobacillus</taxon>
    </lineage>
</organism>
<dbReference type="PANTHER" id="PTHR30349:SF41">
    <property type="entry name" value="INTEGRASE_RECOMBINASE PROTEIN MJ0367-RELATED"/>
    <property type="match status" value="1"/>
</dbReference>
<dbReference type="Gene3D" id="1.10.150.130">
    <property type="match status" value="1"/>
</dbReference>
<evidence type="ECO:0000256" key="2">
    <source>
        <dbReference type="ARBA" id="ARBA00023125"/>
    </source>
</evidence>
<name>A0A9X3W4M3_LACAM</name>
<feature type="domain" description="Tyr recombinase" evidence="4">
    <location>
        <begin position="181"/>
        <end position="401"/>
    </location>
</feature>
<dbReference type="Gene3D" id="1.10.443.10">
    <property type="entry name" value="Intergrase catalytic core"/>
    <property type="match status" value="1"/>
</dbReference>
<dbReference type="PANTHER" id="PTHR30349">
    <property type="entry name" value="PHAGE INTEGRASE-RELATED"/>
    <property type="match status" value="1"/>
</dbReference>
<keyword evidence="3" id="KW-0233">DNA recombination</keyword>
<dbReference type="GO" id="GO:0015074">
    <property type="term" value="P:DNA integration"/>
    <property type="evidence" value="ECO:0007669"/>
    <property type="project" value="InterPro"/>
</dbReference>
<accession>A0A9X3W4M3</accession>
<dbReference type="Proteomes" id="UP001141981">
    <property type="component" value="Unassembled WGS sequence"/>
</dbReference>
<dbReference type="RefSeq" id="WP_271880819.1">
    <property type="nucleotide sequence ID" value="NZ_JAOTGY010000009.1"/>
</dbReference>
<comment type="caution">
    <text evidence="5">The sequence shown here is derived from an EMBL/GenBank/DDBJ whole genome shotgun (WGS) entry which is preliminary data.</text>
</comment>
<evidence type="ECO:0000259" key="4">
    <source>
        <dbReference type="PROSITE" id="PS51898"/>
    </source>
</evidence>
<dbReference type="InterPro" id="IPR013762">
    <property type="entry name" value="Integrase-like_cat_sf"/>
</dbReference>
<evidence type="ECO:0000256" key="1">
    <source>
        <dbReference type="ARBA" id="ARBA00008857"/>
    </source>
</evidence>
<sequence length="416" mass="47970">MAISRIRTGRKVGKYRVRIQPIDEVTGKVVSIPSQVTSTRLEATKLERKMWNEYYQGKYSPKSGVVFAQALLDYCEEEHNAGRWNGVTYSTWSYTCRLVKSFFSDTKIRDISEKDIRSFARDYINTHKNAGVSRHSTIDKQLQHLRSYFGVLQEQGIVQVNPVPKNALKKFFRIDEFTASAEKYVFSDDEVTKIKEKIISDLYNLPCDFWGSRIAILIALDVGMRPQEIQAVKWSQIVNDEDYKVFEINDSWSEKLCRLNGHLKGRARGVSRKTLNISPEVLEVLKIYHQKQKQLLKQKGIINKDSFILLNCRNNQLMKDGIPIGQKSMNDLLKKVCLEVQVANGDKQVSMYTCRHTVATKLGNTPGMSYPWAAARMGHSLEMFMKTYVHADRNKNQAMMDLMNQNKSPQYRLKSI</sequence>
<dbReference type="InterPro" id="IPR002104">
    <property type="entry name" value="Integrase_catalytic"/>
</dbReference>
<gene>
    <name evidence="5" type="ORF">ODU72_05870</name>
</gene>
<keyword evidence="2" id="KW-0238">DNA-binding</keyword>
<dbReference type="Pfam" id="PF00589">
    <property type="entry name" value="Phage_integrase"/>
    <property type="match status" value="1"/>
</dbReference>
<evidence type="ECO:0000313" key="6">
    <source>
        <dbReference type="Proteomes" id="UP001141981"/>
    </source>
</evidence>
<dbReference type="AlphaFoldDB" id="A0A9X3W4M3"/>
<dbReference type="InterPro" id="IPR050090">
    <property type="entry name" value="Tyrosine_recombinase_XerCD"/>
</dbReference>
<proteinExistence type="inferred from homology"/>
<dbReference type="EMBL" id="JAOTGY010000009">
    <property type="protein sequence ID" value="MDB6258201.1"/>
    <property type="molecule type" value="Genomic_DNA"/>
</dbReference>
<dbReference type="PROSITE" id="PS51898">
    <property type="entry name" value="TYR_RECOMBINASE"/>
    <property type="match status" value="1"/>
</dbReference>
<comment type="similarity">
    <text evidence="1">Belongs to the 'phage' integrase family.</text>
</comment>
<reference evidence="5" key="2">
    <citation type="submission" date="2022-10" db="EMBL/GenBank/DDBJ databases">
        <authorList>
            <person name="Kostovova I."/>
            <person name="Moravkova M."/>
            <person name="Pechar R."/>
        </authorList>
    </citation>
    <scope>NUCLEOTIDE SEQUENCE</scope>
    <source>
        <strain evidence="5">M490A</strain>
    </source>
</reference>
<dbReference type="InterPro" id="IPR025269">
    <property type="entry name" value="SAM-like_dom"/>
</dbReference>
<reference evidence="5" key="1">
    <citation type="journal article" date="2022" name="Microorganisms">
        <title>Antibiotic Susceptibility, Resistance Gene Determinants and Corresponding Genomic Regions in Lactobacillus amylovorus Isolates Derived from Wild Boars and Domestic Pigs.</title>
        <authorList>
            <person name="Moravkova M."/>
            <person name="Kostovova I."/>
            <person name="Kavanova K."/>
            <person name="Pechar R."/>
            <person name="Stanek S."/>
            <person name="Brychta A."/>
            <person name="Zeman M."/>
            <person name="Kubasova T."/>
        </authorList>
    </citation>
    <scope>NUCLEOTIDE SEQUENCE</scope>
    <source>
        <strain evidence="5">M490A</strain>
    </source>
</reference>
<dbReference type="InterPro" id="IPR011010">
    <property type="entry name" value="DNA_brk_join_enz"/>
</dbReference>